<dbReference type="Proteomes" id="UP000180235">
    <property type="component" value="Chromosome"/>
</dbReference>
<accession>A0A1J0AAD4</accession>
<dbReference type="AlphaFoldDB" id="A0A1J0AAD4"/>
<proteinExistence type="predicted"/>
<sequence>MPYTTRELIQILEQELQANWQGQRWLPSVRERVGHAVVALAISPERLSMVFAFEDFRAQVQAYQQQQGVSGIVWRTCRFREAGIEIPEVHGQLCALARDKERLMHTKPAMVDFWWEQTQGLNYWWVHPHTRPVTAQELAQALTQAEWLELDATRTELYLGLCWGDPKEYRYQWARPASGCDRVVAAVALPQAIKV</sequence>
<protein>
    <submittedName>
        <fullName evidence="1">Uncharacterized protein</fullName>
    </submittedName>
</protein>
<dbReference type="EMBL" id="CP017675">
    <property type="protein sequence ID" value="APB32890.1"/>
    <property type="molecule type" value="Genomic_DNA"/>
</dbReference>
<organism evidence="1 2">
    <name type="scientific">Gloeomargarita lithophora Alchichica-D10</name>
    <dbReference type="NCBI Taxonomy" id="1188229"/>
    <lineage>
        <taxon>Bacteria</taxon>
        <taxon>Bacillati</taxon>
        <taxon>Cyanobacteriota</taxon>
        <taxon>Cyanophyceae</taxon>
        <taxon>Gloeomargaritales</taxon>
        <taxon>Gloeomargaritaceae</taxon>
        <taxon>Gloeomargarita</taxon>
    </lineage>
</organism>
<dbReference type="RefSeq" id="WP_071453567.1">
    <property type="nucleotide sequence ID" value="NZ_CP017675.1"/>
</dbReference>
<name>A0A1J0AAD4_9CYAN</name>
<evidence type="ECO:0000313" key="2">
    <source>
        <dbReference type="Proteomes" id="UP000180235"/>
    </source>
</evidence>
<dbReference type="STRING" id="1188229.GlitD10_0576"/>
<dbReference type="OrthoDB" id="483169at2"/>
<evidence type="ECO:0000313" key="1">
    <source>
        <dbReference type="EMBL" id="APB32890.1"/>
    </source>
</evidence>
<reference evidence="1 2" key="1">
    <citation type="submission" date="2016-10" db="EMBL/GenBank/DDBJ databases">
        <title>Description of Gloeomargarita lithophora gen. nov., sp. nov., a thylakoid-bearing basal-branching cyanobacterium with intracellular carbonates, and proposal for Gloeomargaritales ord. nov.</title>
        <authorList>
            <person name="Moreira D."/>
            <person name="Tavera R."/>
            <person name="Benzerara K."/>
            <person name="Skouri-Panet F."/>
            <person name="Couradeau E."/>
            <person name="Gerard E."/>
            <person name="Loussert C."/>
            <person name="Novelo E."/>
            <person name="Zivanovic Y."/>
            <person name="Lopez-Garcia P."/>
        </authorList>
    </citation>
    <scope>NUCLEOTIDE SEQUENCE [LARGE SCALE GENOMIC DNA]</scope>
    <source>
        <strain evidence="1 2">D10</strain>
    </source>
</reference>
<keyword evidence="2" id="KW-1185">Reference proteome</keyword>
<dbReference type="KEGG" id="glt:GlitD10_0576"/>
<gene>
    <name evidence="1" type="ORF">GlitD10_0576</name>
</gene>